<dbReference type="Proteomes" id="UP000092504">
    <property type="component" value="Unassembled WGS sequence"/>
</dbReference>
<protein>
    <submittedName>
        <fullName evidence="2">Uncharacterized protein</fullName>
    </submittedName>
</protein>
<name>A0A1B8P063_HALEL</name>
<feature type="region of interest" description="Disordered" evidence="1">
    <location>
        <begin position="31"/>
        <end position="70"/>
    </location>
</feature>
<sequence>MRADSAARAAFYGVMVDHGIMTRDEVRQLENLPTKGGNADVLTVRRPWPRSTASAKPATATPPVLRWPPG</sequence>
<evidence type="ECO:0000256" key="1">
    <source>
        <dbReference type="SAM" id="MobiDB-lite"/>
    </source>
</evidence>
<comment type="caution">
    <text evidence="2">The sequence shown here is derived from an EMBL/GenBank/DDBJ whole genome shotgun (WGS) entry which is preliminary data.</text>
</comment>
<dbReference type="AlphaFoldDB" id="A0A1B8P063"/>
<proteinExistence type="predicted"/>
<evidence type="ECO:0000313" key="2">
    <source>
        <dbReference type="EMBL" id="OBX35657.1"/>
    </source>
</evidence>
<reference evidence="2 3" key="1">
    <citation type="submission" date="2016-06" db="EMBL/GenBank/DDBJ databases">
        <title>Genome sequence of halotolerant plant growth promoting strain of Halomonas elongata HEK1 isolated from salterns of Rann of Kutch, Gujarat, India.</title>
        <authorList>
            <person name="Gaba S."/>
            <person name="Singh R.N."/>
            <person name="Abrol S."/>
            <person name="Kaushik R."/>
            <person name="Saxena A.K."/>
        </authorList>
    </citation>
    <scope>NUCLEOTIDE SEQUENCE [LARGE SCALE GENOMIC DNA]</scope>
    <source>
        <strain evidence="2 3">HEK1</strain>
    </source>
</reference>
<dbReference type="EMBL" id="MAJD01000002">
    <property type="protein sequence ID" value="OBX35657.1"/>
    <property type="molecule type" value="Genomic_DNA"/>
</dbReference>
<organism evidence="2 3">
    <name type="scientific">Halomonas elongata</name>
    <dbReference type="NCBI Taxonomy" id="2746"/>
    <lineage>
        <taxon>Bacteria</taxon>
        <taxon>Pseudomonadati</taxon>
        <taxon>Pseudomonadota</taxon>
        <taxon>Gammaproteobacteria</taxon>
        <taxon>Oceanospirillales</taxon>
        <taxon>Halomonadaceae</taxon>
        <taxon>Halomonas</taxon>
    </lineage>
</organism>
<gene>
    <name evidence="2" type="ORF">A8U91_04731</name>
</gene>
<feature type="compositionally biased region" description="Low complexity" evidence="1">
    <location>
        <begin position="49"/>
        <end position="63"/>
    </location>
</feature>
<evidence type="ECO:0000313" key="3">
    <source>
        <dbReference type="Proteomes" id="UP000092504"/>
    </source>
</evidence>
<accession>A0A1B8P063</accession>